<feature type="chain" id="PRO_5037599344" evidence="5">
    <location>
        <begin position="23"/>
        <end position="959"/>
    </location>
</feature>
<dbReference type="AlphaFoldDB" id="A0A915A4W0"/>
<name>A0A915A4W0_PARUN</name>
<comment type="subcellular location">
    <subcellularLocation>
        <location evidence="1">Endoplasmic reticulum</location>
    </subcellularLocation>
</comment>
<dbReference type="WBParaSite" id="PgR001X_g094_t01">
    <property type="protein sequence ID" value="PgR001X_g094_t01"/>
    <property type="gene ID" value="PgR001X_g094"/>
</dbReference>
<organism evidence="7 8">
    <name type="scientific">Parascaris univalens</name>
    <name type="common">Nematode worm</name>
    <dbReference type="NCBI Taxonomy" id="6257"/>
    <lineage>
        <taxon>Eukaryota</taxon>
        <taxon>Metazoa</taxon>
        <taxon>Ecdysozoa</taxon>
        <taxon>Nematoda</taxon>
        <taxon>Chromadorea</taxon>
        <taxon>Rhabditida</taxon>
        <taxon>Spirurina</taxon>
        <taxon>Ascaridomorpha</taxon>
        <taxon>Ascaridoidea</taxon>
        <taxon>Ascarididae</taxon>
        <taxon>Parascaris</taxon>
    </lineage>
</organism>
<feature type="signal peptide" evidence="5">
    <location>
        <begin position="1"/>
        <end position="22"/>
    </location>
</feature>
<dbReference type="InterPro" id="IPR045811">
    <property type="entry name" value="MTP_lip-bd"/>
</dbReference>
<evidence type="ECO:0000256" key="4">
    <source>
        <dbReference type="ARBA" id="ARBA00022824"/>
    </source>
</evidence>
<dbReference type="PANTHER" id="PTHR13024:SF0">
    <property type="entry name" value="MICROSOMAL TRIACYLGLYCEROL TRANSFER PROTEIN"/>
    <property type="match status" value="1"/>
</dbReference>
<dbReference type="GO" id="GO:0042157">
    <property type="term" value="P:lipoprotein metabolic process"/>
    <property type="evidence" value="ECO:0007669"/>
    <property type="project" value="TreeGrafter"/>
</dbReference>
<evidence type="ECO:0000256" key="2">
    <source>
        <dbReference type="ARBA" id="ARBA00022448"/>
    </source>
</evidence>
<dbReference type="GO" id="GO:0016323">
    <property type="term" value="C:basolateral plasma membrane"/>
    <property type="evidence" value="ECO:0007669"/>
    <property type="project" value="TreeGrafter"/>
</dbReference>
<dbReference type="InterPro" id="IPR039988">
    <property type="entry name" value="MTTP"/>
</dbReference>
<accession>A0A915A4W0</accession>
<evidence type="ECO:0000256" key="3">
    <source>
        <dbReference type="ARBA" id="ARBA00022729"/>
    </source>
</evidence>
<keyword evidence="2" id="KW-0813">Transport</keyword>
<feature type="domain" description="MTP large subunit lipid-binding" evidence="6">
    <location>
        <begin position="713"/>
        <end position="957"/>
    </location>
</feature>
<dbReference type="GO" id="GO:0005548">
    <property type="term" value="F:phospholipid transporter activity"/>
    <property type="evidence" value="ECO:0007669"/>
    <property type="project" value="InterPro"/>
</dbReference>
<dbReference type="InterPro" id="IPR011030">
    <property type="entry name" value="Lipovitellin_superhlx_dom"/>
</dbReference>
<sequence length="959" mass="107973">ATSPMQLIGTLSLSVLLLVCLGSRDLVLEVHADQATAATPDNDSVEGKGDSIAGKKESSKIDLSKIDPSKDGVNNMTRMLLYEYMLETETTLVDERWPEKVRVTSKINASYAFEIIHYDKHGDILARYRLLKCNSGPCDYRMPDVYVDFIQGGNNIIGVFASLRDGEKATWNPLFSIVNAMNTPAISGDGDEQDVITPYGVCHYRFWRPEDKKFKRRISSCSLEGLRNHSLIQDATLHQYEQNVQYIQNMKIDADIVFVDADETFLLRSPLNDKFSIKLHSKMSLEMTKRNRTYGERICPFNETASECAQNSIGATRLGRNWKEIRQNMKLGIVRRATKTAAIMKKYRQRIMTKKSIDDALLFGELVSAVVLASKDELTEVAKEEDNQPILGIFVNALGSAGTLLTHRFAREFLSNGEAELAERYLESLALTTKINDVIIDDLKAWLAEENRSPSWKVLKEDAENSREDGLDGNNDKEMKHHKQLKKHIAFALTNLLRRRCESSTSRVHACNNGKDKDVNEFITHITNCSDLHCQLGALQVLMNLRTAGVVPYADQFICTNDRASQSLQKTALRLLSLVDFKFLNSSIIDRLLRIFRDTCPLPQATTDQTLATDVLLNTIPERISVGTYLLRMESLKPDNHEKWAYFYDSVAQRRLVSEKVDDYWTRMRQFRVFKANYLHRSLAASSSVIGIKFAENHNYGMQSLSKTEFNGGIFKRSDFLLSVTGRRGRHFPLFGITTDTEGLVEYLTESLTTDERSDLDKKSPEAAVQLSHFGTFLPPISVFDGYTELLSAIWNADGHTIDGHDTNVVWRQFINVIPLLSGLTLTSDIIGSTSVRLSGSSQISLWDRASSSSLITNLSASLESKLTLWSSDAITGDVVSRLSAFGSVVLNLDVDFYTEPYLFCTVVSQGPFRFRRSASYVTASENRRGLANTLTLPGRSFALNERTTRMCSEMLQHE</sequence>
<dbReference type="GO" id="GO:0005794">
    <property type="term" value="C:Golgi apparatus"/>
    <property type="evidence" value="ECO:0007669"/>
    <property type="project" value="TreeGrafter"/>
</dbReference>
<evidence type="ECO:0000259" key="6">
    <source>
        <dbReference type="Pfam" id="PF19444"/>
    </source>
</evidence>
<keyword evidence="4" id="KW-0256">Endoplasmic reticulum</keyword>
<evidence type="ECO:0000313" key="7">
    <source>
        <dbReference type="Proteomes" id="UP000887569"/>
    </source>
</evidence>
<dbReference type="GO" id="GO:0008289">
    <property type="term" value="F:lipid binding"/>
    <property type="evidence" value="ECO:0007669"/>
    <property type="project" value="InterPro"/>
</dbReference>
<protein>
    <submittedName>
        <fullName evidence="8">MTP large subunit lipid-binding domain-containing protein</fullName>
    </submittedName>
</protein>
<dbReference type="Proteomes" id="UP000887569">
    <property type="component" value="Unplaced"/>
</dbReference>
<evidence type="ECO:0000256" key="1">
    <source>
        <dbReference type="ARBA" id="ARBA00004240"/>
    </source>
</evidence>
<dbReference type="SUPFAM" id="SSF48431">
    <property type="entry name" value="Lipovitellin-phosvitin complex, superhelical domain"/>
    <property type="match status" value="1"/>
</dbReference>
<evidence type="ECO:0000256" key="5">
    <source>
        <dbReference type="SAM" id="SignalP"/>
    </source>
</evidence>
<evidence type="ECO:0000313" key="8">
    <source>
        <dbReference type="WBParaSite" id="PgR001X_g094_t01"/>
    </source>
</evidence>
<dbReference type="PANTHER" id="PTHR13024">
    <property type="entry name" value="MICROSOMAL TRIGLYCERIDE TRANSFER PROTEIN, LARGE SUBUNIT"/>
    <property type="match status" value="1"/>
</dbReference>
<proteinExistence type="predicted"/>
<keyword evidence="7" id="KW-1185">Reference proteome</keyword>
<dbReference type="Gene3D" id="1.25.10.20">
    <property type="entry name" value="Vitellinogen, superhelical"/>
    <property type="match status" value="1"/>
</dbReference>
<dbReference type="Pfam" id="PF19444">
    <property type="entry name" value="MTP_lip_bd"/>
    <property type="match status" value="1"/>
</dbReference>
<keyword evidence="3 5" id="KW-0732">Signal</keyword>
<reference evidence="8" key="1">
    <citation type="submission" date="2022-11" db="UniProtKB">
        <authorList>
            <consortium name="WormBaseParasite"/>
        </authorList>
    </citation>
    <scope>IDENTIFICATION</scope>
</reference>
<dbReference type="GO" id="GO:0005783">
    <property type="term" value="C:endoplasmic reticulum"/>
    <property type="evidence" value="ECO:0007669"/>
    <property type="project" value="UniProtKB-SubCell"/>
</dbReference>